<dbReference type="Proteomes" id="UP000229112">
    <property type="component" value="Unassembled WGS sequence"/>
</dbReference>
<organism evidence="1 2">
    <name type="scientific">Candidatus Harrisonbacteria bacterium CG10_big_fil_rev_8_21_14_0_10_38_8</name>
    <dbReference type="NCBI Taxonomy" id="1974582"/>
    <lineage>
        <taxon>Bacteria</taxon>
        <taxon>Candidatus Harrisoniibacteriota</taxon>
    </lineage>
</organism>
<comment type="caution">
    <text evidence="1">The sequence shown here is derived from an EMBL/GenBank/DDBJ whole genome shotgun (WGS) entry which is preliminary data.</text>
</comment>
<dbReference type="Gene3D" id="3.40.50.10320">
    <property type="entry name" value="LmbE-like"/>
    <property type="match status" value="1"/>
</dbReference>
<dbReference type="PANTHER" id="PTHR12993:SF30">
    <property type="entry name" value="N-ACETYL-ALPHA-D-GLUCOSAMINYL L-MALATE DEACETYLASE 1"/>
    <property type="match status" value="1"/>
</dbReference>
<evidence type="ECO:0000313" key="2">
    <source>
        <dbReference type="Proteomes" id="UP000229112"/>
    </source>
</evidence>
<protein>
    <recommendedName>
        <fullName evidence="3">PIG-L family deacetylase</fullName>
    </recommendedName>
</protein>
<reference evidence="2" key="1">
    <citation type="submission" date="2017-09" db="EMBL/GenBank/DDBJ databases">
        <title>Depth-based differentiation of microbial function through sediment-hosted aquifers and enrichment of novel symbionts in the deep terrestrial subsurface.</title>
        <authorList>
            <person name="Probst A.J."/>
            <person name="Ladd B."/>
            <person name="Jarett J.K."/>
            <person name="Geller-Mcgrath D.E."/>
            <person name="Sieber C.M.K."/>
            <person name="Emerson J.B."/>
            <person name="Anantharaman K."/>
            <person name="Thomas B.C."/>
            <person name="Malmstrom R."/>
            <person name="Stieglmeier M."/>
            <person name="Klingl A."/>
            <person name="Woyke T."/>
            <person name="Ryan C.M."/>
            <person name="Banfield J.F."/>
        </authorList>
    </citation>
    <scope>NUCLEOTIDE SEQUENCE [LARGE SCALE GENOMIC DNA]</scope>
</reference>
<dbReference type="Pfam" id="PF02585">
    <property type="entry name" value="PIG-L"/>
    <property type="match status" value="1"/>
</dbReference>
<dbReference type="PANTHER" id="PTHR12993">
    <property type="entry name" value="N-ACETYLGLUCOSAMINYL-PHOSPHATIDYLINOSITOL DE-N-ACETYLASE-RELATED"/>
    <property type="match status" value="1"/>
</dbReference>
<name>A0A2M6WJV2_9BACT</name>
<evidence type="ECO:0000313" key="1">
    <source>
        <dbReference type="EMBL" id="PIT93067.1"/>
    </source>
</evidence>
<dbReference type="InterPro" id="IPR003737">
    <property type="entry name" value="GlcNAc_PI_deacetylase-related"/>
</dbReference>
<gene>
    <name evidence="1" type="ORF">COU06_01905</name>
</gene>
<accession>A0A2M6WJV2</accession>
<dbReference type="InterPro" id="IPR024078">
    <property type="entry name" value="LmbE-like_dom_sf"/>
</dbReference>
<dbReference type="EMBL" id="PFAY01000014">
    <property type="protein sequence ID" value="PIT93067.1"/>
    <property type="molecule type" value="Genomic_DNA"/>
</dbReference>
<dbReference type="GO" id="GO:0016811">
    <property type="term" value="F:hydrolase activity, acting on carbon-nitrogen (but not peptide) bonds, in linear amides"/>
    <property type="evidence" value="ECO:0007669"/>
    <property type="project" value="TreeGrafter"/>
</dbReference>
<sequence length="229" mass="26624">MKEKYILGITAHPDDHISFAGTVLKLQKQGYRYAEIVLSRAEESGMIKEGERLISVDKKDQEEKRSKEFSSAVRLLKIDPVYQLDLPNIGVSYEKETALELMRIIRALQPEMLFIHHPDDYMNDHIQASYLGLEAAKIASYSFRLDLGKNWRTPKVLYFEGVNPINAEVLVDITDEYNQKLEILKIYGSQFDDRGFQLVEGTSRYRGYPRRTQRAEAFEVPKNYPLWEI</sequence>
<evidence type="ECO:0008006" key="3">
    <source>
        <dbReference type="Google" id="ProtNLM"/>
    </source>
</evidence>
<dbReference type="SUPFAM" id="SSF102588">
    <property type="entry name" value="LmbE-like"/>
    <property type="match status" value="1"/>
</dbReference>
<proteinExistence type="predicted"/>
<dbReference type="AlphaFoldDB" id="A0A2M6WJV2"/>